<protein>
    <submittedName>
        <fullName evidence="2">Uncharacterized protein</fullName>
    </submittedName>
</protein>
<dbReference type="EMBL" id="CAWUPB010001197">
    <property type="protein sequence ID" value="CAK7355993.1"/>
    <property type="molecule type" value="Genomic_DNA"/>
</dbReference>
<gene>
    <name evidence="2" type="ORF">DCAF_LOCUS26257</name>
</gene>
<feature type="region of interest" description="Disordered" evidence="1">
    <location>
        <begin position="1"/>
        <end position="69"/>
    </location>
</feature>
<evidence type="ECO:0000313" key="2">
    <source>
        <dbReference type="EMBL" id="CAK7355993.1"/>
    </source>
</evidence>
<feature type="compositionally biased region" description="Basic residues" evidence="1">
    <location>
        <begin position="38"/>
        <end position="57"/>
    </location>
</feature>
<feature type="compositionally biased region" description="Basic and acidic residues" evidence="1">
    <location>
        <begin position="58"/>
        <end position="69"/>
    </location>
</feature>
<feature type="compositionally biased region" description="Basic and acidic residues" evidence="1">
    <location>
        <begin position="1"/>
        <end position="17"/>
    </location>
</feature>
<dbReference type="PANTHER" id="PTHR48248">
    <property type="entry name" value="UVR DOMAIN-CONTAINING PROTEIN"/>
    <property type="match status" value="1"/>
</dbReference>
<sequence>MLEIKRDRQQEISRECESPLNRNGKNKSRALSWPLNKNLRKSKKRKGTGKIKASMKRLKSEMEKIGEQQKRIKKGQMEIREKFEEIEFECNQLIKEILLISQQAVLNQQRLNLMFKIVKAQEDKNFSGADKLTLRLHLVLPHSS</sequence>
<proteinExistence type="predicted"/>
<organism evidence="2 3">
    <name type="scientific">Dovyalis caffra</name>
    <dbReference type="NCBI Taxonomy" id="77055"/>
    <lineage>
        <taxon>Eukaryota</taxon>
        <taxon>Viridiplantae</taxon>
        <taxon>Streptophyta</taxon>
        <taxon>Embryophyta</taxon>
        <taxon>Tracheophyta</taxon>
        <taxon>Spermatophyta</taxon>
        <taxon>Magnoliopsida</taxon>
        <taxon>eudicotyledons</taxon>
        <taxon>Gunneridae</taxon>
        <taxon>Pentapetalae</taxon>
        <taxon>rosids</taxon>
        <taxon>fabids</taxon>
        <taxon>Malpighiales</taxon>
        <taxon>Salicaceae</taxon>
        <taxon>Flacourtieae</taxon>
        <taxon>Dovyalis</taxon>
    </lineage>
</organism>
<comment type="caution">
    <text evidence="2">The sequence shown here is derived from an EMBL/GenBank/DDBJ whole genome shotgun (WGS) entry which is preliminary data.</text>
</comment>
<evidence type="ECO:0000256" key="1">
    <source>
        <dbReference type="SAM" id="MobiDB-lite"/>
    </source>
</evidence>
<dbReference type="PANTHER" id="PTHR48248:SF5">
    <property type="entry name" value="UVR DOMAIN-CONTAINING PROTEIN"/>
    <property type="match status" value="1"/>
</dbReference>
<keyword evidence="3" id="KW-1185">Reference proteome</keyword>
<evidence type="ECO:0000313" key="3">
    <source>
        <dbReference type="Proteomes" id="UP001314170"/>
    </source>
</evidence>
<dbReference type="AlphaFoldDB" id="A0AAV1SS59"/>
<name>A0AAV1SS59_9ROSI</name>
<dbReference type="Proteomes" id="UP001314170">
    <property type="component" value="Unassembled WGS sequence"/>
</dbReference>
<reference evidence="2 3" key="1">
    <citation type="submission" date="2024-01" db="EMBL/GenBank/DDBJ databases">
        <authorList>
            <person name="Waweru B."/>
        </authorList>
    </citation>
    <scope>NUCLEOTIDE SEQUENCE [LARGE SCALE GENOMIC DNA]</scope>
</reference>
<accession>A0AAV1SS59</accession>